<keyword evidence="2" id="KW-1185">Reference proteome</keyword>
<sequence>MNTWQSLRRSDNTKVATATAASDVERGPQVTFSEIVSVAKERALKRHRRRRVAWLSVELFFLVALVALLVLHSFRLSKDTGDNTYARWSS</sequence>
<feature type="non-terminal residue" evidence="1">
    <location>
        <position position="90"/>
    </location>
</feature>
<name>A0ACC1KR14_9FUNG</name>
<evidence type="ECO:0000313" key="1">
    <source>
        <dbReference type="EMBL" id="KAJ2793487.1"/>
    </source>
</evidence>
<accession>A0ACC1KR14</accession>
<organism evidence="1 2">
    <name type="scientific">Coemansia furcata</name>
    <dbReference type="NCBI Taxonomy" id="417177"/>
    <lineage>
        <taxon>Eukaryota</taxon>
        <taxon>Fungi</taxon>
        <taxon>Fungi incertae sedis</taxon>
        <taxon>Zoopagomycota</taxon>
        <taxon>Kickxellomycotina</taxon>
        <taxon>Kickxellomycetes</taxon>
        <taxon>Kickxellales</taxon>
        <taxon>Kickxellaceae</taxon>
        <taxon>Coemansia</taxon>
    </lineage>
</organism>
<reference evidence="1" key="1">
    <citation type="submission" date="2022-07" db="EMBL/GenBank/DDBJ databases">
        <title>Phylogenomic reconstructions and comparative analyses of Kickxellomycotina fungi.</title>
        <authorList>
            <person name="Reynolds N.K."/>
            <person name="Stajich J.E."/>
            <person name="Barry K."/>
            <person name="Grigoriev I.V."/>
            <person name="Crous P."/>
            <person name="Smith M.E."/>
        </authorList>
    </citation>
    <scope>NUCLEOTIDE SEQUENCE</scope>
    <source>
        <strain evidence="1">CBS 102833</strain>
    </source>
</reference>
<proteinExistence type="predicted"/>
<gene>
    <name evidence="1" type="ORF">H4S07_007033</name>
</gene>
<evidence type="ECO:0000313" key="2">
    <source>
        <dbReference type="Proteomes" id="UP001140096"/>
    </source>
</evidence>
<protein>
    <submittedName>
        <fullName evidence="1">Uncharacterized protein</fullName>
    </submittedName>
</protein>
<comment type="caution">
    <text evidence="1">The sequence shown here is derived from an EMBL/GenBank/DDBJ whole genome shotgun (WGS) entry which is preliminary data.</text>
</comment>
<dbReference type="EMBL" id="JANBUP010004683">
    <property type="protein sequence ID" value="KAJ2793487.1"/>
    <property type="molecule type" value="Genomic_DNA"/>
</dbReference>
<dbReference type="Proteomes" id="UP001140096">
    <property type="component" value="Unassembled WGS sequence"/>
</dbReference>